<dbReference type="FunFam" id="1.20.1050.10:FF:000007">
    <property type="entry name" value="Glutathione S-transferase 1-1"/>
    <property type="match status" value="1"/>
</dbReference>
<dbReference type="InterPro" id="IPR004046">
    <property type="entry name" value="GST_C"/>
</dbReference>
<name>A0A2W1BZ02_HELAM</name>
<dbReference type="GO" id="GO:0006749">
    <property type="term" value="P:glutathione metabolic process"/>
    <property type="evidence" value="ECO:0007669"/>
    <property type="project" value="TreeGrafter"/>
</dbReference>
<protein>
    <submittedName>
        <fullName evidence="4">Uncharacterized protein</fullName>
    </submittedName>
</protein>
<dbReference type="InterPro" id="IPR004045">
    <property type="entry name" value="Glutathione_S-Trfase_N"/>
</dbReference>
<dbReference type="InterPro" id="IPR040079">
    <property type="entry name" value="Glutathione_S-Trfase"/>
</dbReference>
<evidence type="ECO:0000256" key="1">
    <source>
        <dbReference type="ARBA" id="ARBA00011738"/>
    </source>
</evidence>
<dbReference type="GO" id="GO:0004364">
    <property type="term" value="F:glutathione transferase activity"/>
    <property type="evidence" value="ECO:0007669"/>
    <property type="project" value="TreeGrafter"/>
</dbReference>
<dbReference type="InterPro" id="IPR010987">
    <property type="entry name" value="Glutathione-S-Trfase_C-like"/>
</dbReference>
<dbReference type="InterPro" id="IPR036282">
    <property type="entry name" value="Glutathione-S-Trfase_C_sf"/>
</dbReference>
<organism evidence="4 5">
    <name type="scientific">Helicoverpa armigera</name>
    <name type="common">Cotton bollworm</name>
    <name type="synonym">Heliothis armigera</name>
    <dbReference type="NCBI Taxonomy" id="29058"/>
    <lineage>
        <taxon>Eukaryota</taxon>
        <taxon>Metazoa</taxon>
        <taxon>Ecdysozoa</taxon>
        <taxon>Arthropoda</taxon>
        <taxon>Hexapoda</taxon>
        <taxon>Insecta</taxon>
        <taxon>Pterygota</taxon>
        <taxon>Neoptera</taxon>
        <taxon>Endopterygota</taxon>
        <taxon>Lepidoptera</taxon>
        <taxon>Glossata</taxon>
        <taxon>Ditrysia</taxon>
        <taxon>Noctuoidea</taxon>
        <taxon>Noctuidae</taxon>
        <taxon>Heliothinae</taxon>
        <taxon>Helicoverpa</taxon>
    </lineage>
</organism>
<dbReference type="SUPFAM" id="SSF47616">
    <property type="entry name" value="GST C-terminal domain-like"/>
    <property type="match status" value="1"/>
</dbReference>
<reference evidence="4 5" key="1">
    <citation type="journal article" date="2017" name="BMC Biol.">
        <title>Genomic innovations, transcriptional plasticity and gene loss underlying the evolution and divergence of two highly polyphagous and invasive Helicoverpa pest species.</title>
        <authorList>
            <person name="Pearce S.L."/>
            <person name="Clarke D.F."/>
            <person name="East P.D."/>
            <person name="Elfekih S."/>
            <person name="Gordon K.H."/>
            <person name="Jermiin L.S."/>
            <person name="McGaughran A."/>
            <person name="Oakeshott J.G."/>
            <person name="Papanikolaou A."/>
            <person name="Perera O.P."/>
            <person name="Rane R.V."/>
            <person name="Richards S."/>
            <person name="Tay W.T."/>
            <person name="Walsh T.K."/>
            <person name="Anderson A."/>
            <person name="Anderson C.J."/>
            <person name="Asgari S."/>
            <person name="Board P.G."/>
            <person name="Bretschneider A."/>
            <person name="Campbell P.M."/>
            <person name="Chertemps T."/>
            <person name="Christeller J.T."/>
            <person name="Coppin C.W."/>
            <person name="Downes S.J."/>
            <person name="Duan G."/>
            <person name="Farnsworth C.A."/>
            <person name="Good R.T."/>
            <person name="Han L.B."/>
            <person name="Han Y.C."/>
            <person name="Hatje K."/>
            <person name="Horne I."/>
            <person name="Huang Y.P."/>
            <person name="Hughes D.S."/>
            <person name="Jacquin-Joly E."/>
            <person name="James W."/>
            <person name="Jhangiani S."/>
            <person name="Kollmar M."/>
            <person name="Kuwar S.S."/>
            <person name="Li S."/>
            <person name="Liu N.Y."/>
            <person name="Maibeche M.T."/>
            <person name="Miller J.R."/>
            <person name="Montagne N."/>
            <person name="Perry T."/>
            <person name="Qu J."/>
            <person name="Song S.V."/>
            <person name="Sutton G.G."/>
            <person name="Vogel H."/>
            <person name="Walenz B.P."/>
            <person name="Xu W."/>
            <person name="Zhang H.J."/>
            <person name="Zou Z."/>
            <person name="Batterham P."/>
            <person name="Edwards O.R."/>
            <person name="Feyereisen R."/>
            <person name="Gibbs R.A."/>
            <person name="Heckel D.G."/>
            <person name="McGrath A."/>
            <person name="Robin C."/>
            <person name="Scherer S.E."/>
            <person name="Worley K.C."/>
            <person name="Wu Y.D."/>
        </authorList>
    </citation>
    <scope>NUCLEOTIDE SEQUENCE [LARGE SCALE GENOMIC DNA]</scope>
    <source>
        <strain evidence="4">Harm_GR_Male_#8</strain>
        <tissue evidence="4">Whole organism</tissue>
    </source>
</reference>
<evidence type="ECO:0000259" key="3">
    <source>
        <dbReference type="PROSITE" id="PS50405"/>
    </source>
</evidence>
<dbReference type="Gene3D" id="3.40.30.10">
    <property type="entry name" value="Glutaredoxin"/>
    <property type="match status" value="1"/>
</dbReference>
<dbReference type="EMBL" id="KZ149938">
    <property type="protein sequence ID" value="PZC77013.1"/>
    <property type="molecule type" value="Genomic_DNA"/>
</dbReference>
<comment type="subunit">
    <text evidence="1">Homodimer.</text>
</comment>
<dbReference type="CDD" id="cd03177">
    <property type="entry name" value="GST_C_Delta_Epsilon"/>
    <property type="match status" value="1"/>
</dbReference>
<dbReference type="Gene3D" id="1.20.1050.10">
    <property type="match status" value="1"/>
</dbReference>
<dbReference type="SFLD" id="SFLDG00358">
    <property type="entry name" value="Main_(cytGST)"/>
    <property type="match status" value="1"/>
</dbReference>
<dbReference type="SUPFAM" id="SSF52833">
    <property type="entry name" value="Thioredoxin-like"/>
    <property type="match status" value="1"/>
</dbReference>
<accession>A0A2W1BZ02</accession>
<dbReference type="PANTHER" id="PTHR43969">
    <property type="entry name" value="GLUTATHIONE S TRANSFERASE D10, ISOFORM A-RELATED"/>
    <property type="match status" value="1"/>
</dbReference>
<gene>
    <name evidence="4" type="primary">HaOG200220</name>
    <name evidence="4" type="ORF">B5X24_HaOG200220</name>
</gene>
<dbReference type="Proteomes" id="UP000249218">
    <property type="component" value="Unassembled WGS sequence"/>
</dbReference>
<evidence type="ECO:0000313" key="4">
    <source>
        <dbReference type="EMBL" id="PZC77013.1"/>
    </source>
</evidence>
<dbReference type="PROSITE" id="PS50405">
    <property type="entry name" value="GST_CTER"/>
    <property type="match status" value="1"/>
</dbReference>
<feature type="domain" description="GST N-terminal" evidence="2">
    <location>
        <begin position="1"/>
        <end position="82"/>
    </location>
</feature>
<evidence type="ECO:0000259" key="2">
    <source>
        <dbReference type="PROSITE" id="PS50404"/>
    </source>
</evidence>
<dbReference type="SFLD" id="SFLDG01153">
    <property type="entry name" value="Main.4:_Theta-like"/>
    <property type="match status" value="1"/>
</dbReference>
<dbReference type="Pfam" id="PF00043">
    <property type="entry name" value="GST_C"/>
    <property type="match status" value="1"/>
</dbReference>
<sequence length="215" mass="24670">MSIIIHKTDISPPARATLIVADLLGLKIETREVNLPTREQFKPDYVAKNPLHTVPLLEDGDFILPESHAIMTYLVSKYGSEQQTLYPKDVRTRAIVDQRLYFDASTLFPRLRAVIYSVVKFRAPGPNEVQIADIVECYEVTEKYLEGKTYIAGEGFTLADISCVATISALDCIVAVDKKYAKLHVWWELLQKETWYQKINEPGLRQFDRFIKQFI</sequence>
<dbReference type="PANTHER" id="PTHR43969:SF9">
    <property type="entry name" value="GLUTATHIONE S TRANSFERASE D10, ISOFORM A-RELATED"/>
    <property type="match status" value="1"/>
</dbReference>
<feature type="domain" description="GST C-terminal" evidence="3">
    <location>
        <begin position="89"/>
        <end position="214"/>
    </location>
</feature>
<keyword evidence="5" id="KW-1185">Reference proteome</keyword>
<dbReference type="PROSITE" id="PS50404">
    <property type="entry name" value="GST_NTER"/>
    <property type="match status" value="1"/>
</dbReference>
<dbReference type="AlphaFoldDB" id="A0A2W1BZ02"/>
<dbReference type="Pfam" id="PF13417">
    <property type="entry name" value="GST_N_3"/>
    <property type="match status" value="1"/>
</dbReference>
<dbReference type="FunFam" id="3.40.30.10:FF:000034">
    <property type="entry name" value="glutathione S-transferase 1"/>
    <property type="match status" value="1"/>
</dbReference>
<proteinExistence type="predicted"/>
<dbReference type="OrthoDB" id="2309723at2759"/>
<evidence type="ECO:0000313" key="5">
    <source>
        <dbReference type="Proteomes" id="UP000249218"/>
    </source>
</evidence>
<dbReference type="InterPro" id="IPR036249">
    <property type="entry name" value="Thioredoxin-like_sf"/>
</dbReference>
<dbReference type="SFLD" id="SFLDS00019">
    <property type="entry name" value="Glutathione_Transferase_(cytos"/>
    <property type="match status" value="1"/>
</dbReference>